<reference evidence="1" key="1">
    <citation type="journal article" date="2013" name="Genome Announc.">
        <title>Draft Genome Sequence of Agarivorans albus Strain MKT 106T, an Agarolytic Marine Bacterium.</title>
        <authorList>
            <person name="Yasuike M."/>
            <person name="Nakamura Y."/>
            <person name="Kai W."/>
            <person name="Fujiwara A."/>
            <person name="Fukui Y."/>
            <person name="Satomi M."/>
            <person name="Sano M."/>
        </authorList>
    </citation>
    <scope>NUCLEOTIDE SEQUENCE [LARGE SCALE GENOMIC DNA]</scope>
</reference>
<organism evidence="1 2">
    <name type="scientific">Agarivorans albus MKT 106</name>
    <dbReference type="NCBI Taxonomy" id="1331007"/>
    <lineage>
        <taxon>Bacteria</taxon>
        <taxon>Pseudomonadati</taxon>
        <taxon>Pseudomonadota</taxon>
        <taxon>Gammaproteobacteria</taxon>
        <taxon>Alteromonadales</taxon>
        <taxon>Alteromonadaceae</taxon>
        <taxon>Agarivorans</taxon>
    </lineage>
</organism>
<keyword evidence="2" id="KW-1185">Reference proteome</keyword>
<proteinExistence type="predicted"/>
<dbReference type="AlphaFoldDB" id="R9PL79"/>
<name>R9PL79_AGAAL</name>
<evidence type="ECO:0000313" key="2">
    <source>
        <dbReference type="Proteomes" id="UP000014461"/>
    </source>
</evidence>
<dbReference type="EMBL" id="BARX01000013">
    <property type="protein sequence ID" value="GAD02095.1"/>
    <property type="molecule type" value="Genomic_DNA"/>
</dbReference>
<comment type="caution">
    <text evidence="1">The sequence shown here is derived from an EMBL/GenBank/DDBJ whole genome shotgun (WGS) entry which is preliminary data.</text>
</comment>
<dbReference type="STRING" id="1331007.AALB_2175"/>
<sequence>MWRYSLPLQKIALKQYFIDVCDIPISNIILPKLIYCY</sequence>
<accession>R9PL79</accession>
<dbReference type="Proteomes" id="UP000014461">
    <property type="component" value="Unassembled WGS sequence"/>
</dbReference>
<protein>
    <submittedName>
        <fullName evidence="1">Uncharacterized protein</fullName>
    </submittedName>
</protein>
<gene>
    <name evidence="1" type="ORF">AALB_2175</name>
</gene>
<evidence type="ECO:0000313" key="1">
    <source>
        <dbReference type="EMBL" id="GAD02095.1"/>
    </source>
</evidence>